<dbReference type="Proteomes" id="UP001221757">
    <property type="component" value="Unassembled WGS sequence"/>
</dbReference>
<dbReference type="EMBL" id="JARKIE010000221">
    <property type="protein sequence ID" value="KAJ7664752.1"/>
    <property type="molecule type" value="Genomic_DNA"/>
</dbReference>
<protein>
    <submittedName>
        <fullName evidence="1">Uncharacterized protein</fullName>
    </submittedName>
</protein>
<gene>
    <name evidence="1" type="ORF">B0H17DRAFT_1255995</name>
</gene>
<name>A0AAD7CUL4_MYCRO</name>
<proteinExistence type="predicted"/>
<sequence length="550" mass="59927">MHCQWRTAPLTYTIGELTNPIWLGVASAAQEIAGSLIIGRLAHEESCRGHGTDYAISNITMFTELNPPNTAGAGADQKRNCRSREWFDASTRPRIVSWPQIPAEIFNKSQVAMALIHSVLGIPELLDLTIDQLATSKPTLHACAVVCKLWRRRAQYHLFQNITITGALCNESDADNEATARLADTFKISPHLAGHVRSLVLSLDLPVLALVAQMPLSNLREVTLYCTTSQRATRADRASIADVQRILRIPTVQTVSLGGGFPSIPVLNAYFTACSRSIVNLRGVQKRPFIELAGDDAIPQDGTVSENDPPKLPLIGLGTTETFGAWLHNPGCPFTFSALRMLLVDEAYYRTIAPAPLTPLVSLRLQQSPVDGANVDLAALTKLRRLTVFLPGALDLALSAIISALARIPPGNRLVLLAVRFHLLAPTDEPHVRRFDAELARLAEKTLCALKRVEFDLPLGDGVSGAAFEAWAPQAGRMGWLNVFGTERIWVNSARLPGEAFPDEGVRGLLGAPSRASAELVLVKDPERLRLKRDSVLTIQLEFGAQQLQA</sequence>
<dbReference type="AlphaFoldDB" id="A0AAD7CUL4"/>
<reference evidence="1" key="1">
    <citation type="submission" date="2023-03" db="EMBL/GenBank/DDBJ databases">
        <title>Massive genome expansion in bonnet fungi (Mycena s.s.) driven by repeated elements and novel gene families across ecological guilds.</title>
        <authorList>
            <consortium name="Lawrence Berkeley National Laboratory"/>
            <person name="Harder C.B."/>
            <person name="Miyauchi S."/>
            <person name="Viragh M."/>
            <person name="Kuo A."/>
            <person name="Thoen E."/>
            <person name="Andreopoulos B."/>
            <person name="Lu D."/>
            <person name="Skrede I."/>
            <person name="Drula E."/>
            <person name="Henrissat B."/>
            <person name="Morin E."/>
            <person name="Kohler A."/>
            <person name="Barry K."/>
            <person name="LaButti K."/>
            <person name="Morin E."/>
            <person name="Salamov A."/>
            <person name="Lipzen A."/>
            <person name="Mereny Z."/>
            <person name="Hegedus B."/>
            <person name="Baldrian P."/>
            <person name="Stursova M."/>
            <person name="Weitz H."/>
            <person name="Taylor A."/>
            <person name="Grigoriev I.V."/>
            <person name="Nagy L.G."/>
            <person name="Martin F."/>
            <person name="Kauserud H."/>
        </authorList>
    </citation>
    <scope>NUCLEOTIDE SEQUENCE</scope>
    <source>
        <strain evidence="1">CBHHK067</strain>
    </source>
</reference>
<accession>A0AAD7CUL4</accession>
<evidence type="ECO:0000313" key="2">
    <source>
        <dbReference type="Proteomes" id="UP001221757"/>
    </source>
</evidence>
<organism evidence="1 2">
    <name type="scientific">Mycena rosella</name>
    <name type="common">Pink bonnet</name>
    <name type="synonym">Agaricus rosellus</name>
    <dbReference type="NCBI Taxonomy" id="1033263"/>
    <lineage>
        <taxon>Eukaryota</taxon>
        <taxon>Fungi</taxon>
        <taxon>Dikarya</taxon>
        <taxon>Basidiomycota</taxon>
        <taxon>Agaricomycotina</taxon>
        <taxon>Agaricomycetes</taxon>
        <taxon>Agaricomycetidae</taxon>
        <taxon>Agaricales</taxon>
        <taxon>Marasmiineae</taxon>
        <taxon>Mycenaceae</taxon>
        <taxon>Mycena</taxon>
    </lineage>
</organism>
<keyword evidence="2" id="KW-1185">Reference proteome</keyword>
<comment type="caution">
    <text evidence="1">The sequence shown here is derived from an EMBL/GenBank/DDBJ whole genome shotgun (WGS) entry which is preliminary data.</text>
</comment>
<evidence type="ECO:0000313" key="1">
    <source>
        <dbReference type="EMBL" id="KAJ7664752.1"/>
    </source>
</evidence>